<keyword evidence="2" id="KW-1185">Reference proteome</keyword>
<evidence type="ECO:0000313" key="1">
    <source>
        <dbReference type="EMBL" id="CAH0039992.1"/>
    </source>
</evidence>
<dbReference type="InterPro" id="IPR027417">
    <property type="entry name" value="P-loop_NTPase"/>
</dbReference>
<comment type="caution">
    <text evidence="1">The sequence shown here is derived from an EMBL/GenBank/DDBJ whole genome shotgun (WGS) entry which is preliminary data.</text>
</comment>
<sequence>MSGAPGLGKTITAELLAPQIDAIGIPHDIIKSQLLENGMSFKDAGKTIIDRSRELARKHNFVYWYVELSANPDNLTVLDPPLRARPNPLRSQRVAIDESPADVDSADQAKTGEVAQERFRSMVANPCRPEGNVIMVDAYSSLDGRIKYILDQISAMTGL</sequence>
<dbReference type="OrthoDB" id="3231855at2759"/>
<dbReference type="EMBL" id="CABFNQ020000762">
    <property type="protein sequence ID" value="CAH0039992.1"/>
    <property type="molecule type" value="Genomic_DNA"/>
</dbReference>
<reference evidence="1" key="1">
    <citation type="submission" date="2021-10" db="EMBL/GenBank/DDBJ databases">
        <authorList>
            <person name="Piombo E."/>
        </authorList>
    </citation>
    <scope>NUCLEOTIDE SEQUENCE</scope>
</reference>
<dbReference type="Proteomes" id="UP000696573">
    <property type="component" value="Unassembled WGS sequence"/>
</dbReference>
<name>A0A9N9VZG6_9HYPO</name>
<protein>
    <submittedName>
        <fullName evidence="1">Uncharacterized protein</fullName>
    </submittedName>
</protein>
<accession>A0A9N9VZG6</accession>
<dbReference type="AlphaFoldDB" id="A0A9N9VZG6"/>
<evidence type="ECO:0000313" key="2">
    <source>
        <dbReference type="Proteomes" id="UP000696573"/>
    </source>
</evidence>
<proteinExistence type="predicted"/>
<dbReference type="SUPFAM" id="SSF52540">
    <property type="entry name" value="P-loop containing nucleoside triphosphate hydrolases"/>
    <property type="match status" value="1"/>
</dbReference>
<organism evidence="1 2">
    <name type="scientific">Clonostachys rhizophaga</name>
    <dbReference type="NCBI Taxonomy" id="160324"/>
    <lineage>
        <taxon>Eukaryota</taxon>
        <taxon>Fungi</taxon>
        <taxon>Dikarya</taxon>
        <taxon>Ascomycota</taxon>
        <taxon>Pezizomycotina</taxon>
        <taxon>Sordariomycetes</taxon>
        <taxon>Hypocreomycetidae</taxon>
        <taxon>Hypocreales</taxon>
        <taxon>Bionectriaceae</taxon>
        <taxon>Clonostachys</taxon>
    </lineage>
</organism>
<gene>
    <name evidence="1" type="ORF">CRHIZ90672A_00005784</name>
</gene>